<dbReference type="GO" id="GO:0015020">
    <property type="term" value="F:glucuronosyltransferase activity"/>
    <property type="evidence" value="ECO:0007669"/>
    <property type="project" value="UniProtKB-EC"/>
</dbReference>
<protein>
    <recommendedName>
        <fullName evidence="2">glucuronosyltransferase</fullName>
        <ecNumber evidence="2">2.4.1.17</ecNumber>
    </recommendedName>
</protein>
<feature type="transmembrane region" description="Helical" evidence="7">
    <location>
        <begin position="504"/>
        <end position="523"/>
    </location>
</feature>
<keyword evidence="10" id="KW-1185">Reference proteome</keyword>
<sequence>MLPVHRLQMILPIILLCLLPSIESYRIAVFAPYNAGSQVIHYSRISTTLADAGHNVVLYTVAFSADPVPVKTVANDRMRIVKLNAYTSEMNDDWQEIKHKHAKVAFLEHSTFDPRQFAVFGQILSLFHRGCEVLVNDNSFLQQFSNEKFDLVITPAFDPCSIGIAHIANIPARIVSSSGPLLDNMASAAGAPMPPSYVPSPISPFSDVMTFPQRTISFITSFLAPFLFKRSVSDPETALFRKVIRPDFPDLFDLFKNSSLYFVNTHELYDFAHPTTHRIINIGGLGMTVMDSDQIKFDEPFKKIVEKHDKIVLFSLGSVTNSSHMPVSWKKALLSSFVKFPNYLFLLRYEARDLDNIIPKNVLLFKWLPQTFLLNHPHVRAFISHGGFNSLQESLFAGKPIITIPLYGDQFRNALIAEKHGFGYCLEKKHITEKKIITALHAVLEDPKYINAASRMRAMMKKVPNRAEELLVKFSEFAAEFKEFPNLVPYGTQLNFIQYYCIDVMLALGLIVLIALILLYHLIKNFCRLVKYLFHKTSSKKNKEE</sequence>
<dbReference type="FunFam" id="3.40.50.2000:FF:000021">
    <property type="entry name" value="UDP-glucuronosyltransferase"/>
    <property type="match status" value="1"/>
</dbReference>
<name>A0ABD6EG57_9BILA</name>
<dbReference type="AlphaFoldDB" id="A0ABD6EG57"/>
<accession>A0ABD6EG57</accession>
<evidence type="ECO:0000256" key="1">
    <source>
        <dbReference type="ARBA" id="ARBA00009995"/>
    </source>
</evidence>
<dbReference type="InterPro" id="IPR002213">
    <property type="entry name" value="UDP_glucos_trans"/>
</dbReference>
<dbReference type="SUPFAM" id="SSF53756">
    <property type="entry name" value="UDP-Glycosyltransferase/glycogen phosphorylase"/>
    <property type="match status" value="1"/>
</dbReference>
<evidence type="ECO:0000256" key="3">
    <source>
        <dbReference type="ARBA" id="ARBA00022676"/>
    </source>
</evidence>
<keyword evidence="4 6" id="KW-0808">Transferase</keyword>
<dbReference type="Proteomes" id="UP001608902">
    <property type="component" value="Unassembled WGS sequence"/>
</dbReference>
<keyword evidence="7" id="KW-1133">Transmembrane helix</keyword>
<evidence type="ECO:0000256" key="2">
    <source>
        <dbReference type="ARBA" id="ARBA00012544"/>
    </source>
</evidence>
<dbReference type="CDD" id="cd03784">
    <property type="entry name" value="GT1_Gtf-like"/>
    <property type="match status" value="1"/>
</dbReference>
<evidence type="ECO:0000256" key="6">
    <source>
        <dbReference type="RuleBase" id="RU003718"/>
    </source>
</evidence>
<keyword evidence="3 6" id="KW-0328">Glycosyltransferase</keyword>
<dbReference type="PANTHER" id="PTHR48043">
    <property type="entry name" value="EG:EG0003.4 PROTEIN-RELATED"/>
    <property type="match status" value="1"/>
</dbReference>
<keyword evidence="7" id="KW-0812">Transmembrane</keyword>
<keyword evidence="8" id="KW-0732">Signal</keyword>
<dbReference type="EC" id="2.4.1.17" evidence="2"/>
<comment type="similarity">
    <text evidence="1 6">Belongs to the UDP-glycosyltransferase family.</text>
</comment>
<feature type="chain" id="PRO_5044797516" description="glucuronosyltransferase" evidence="8">
    <location>
        <begin position="25"/>
        <end position="545"/>
    </location>
</feature>
<reference evidence="9 10" key="1">
    <citation type="submission" date="2024-08" db="EMBL/GenBank/DDBJ databases">
        <title>Gnathostoma spinigerum genome.</title>
        <authorList>
            <person name="Gonzalez-Bertolin B."/>
            <person name="Monzon S."/>
            <person name="Zaballos A."/>
            <person name="Jimenez P."/>
            <person name="Dekumyoy P."/>
            <person name="Varona S."/>
            <person name="Cuesta I."/>
            <person name="Sumanam S."/>
            <person name="Adisakwattana P."/>
            <person name="Gasser R.B."/>
            <person name="Hernandez-Gonzalez A."/>
            <person name="Young N.D."/>
            <person name="Perteguer M.J."/>
        </authorList>
    </citation>
    <scope>NUCLEOTIDE SEQUENCE [LARGE SCALE GENOMIC DNA]</scope>
    <source>
        <strain evidence="9">AL3</strain>
        <tissue evidence="9">Liver</tissue>
    </source>
</reference>
<feature type="signal peptide" evidence="8">
    <location>
        <begin position="1"/>
        <end position="24"/>
    </location>
</feature>
<dbReference type="PROSITE" id="PS00375">
    <property type="entry name" value="UDPGT"/>
    <property type="match status" value="1"/>
</dbReference>
<dbReference type="EMBL" id="JBGFUD010002065">
    <property type="protein sequence ID" value="MFH4977109.1"/>
    <property type="molecule type" value="Genomic_DNA"/>
</dbReference>
<dbReference type="Pfam" id="PF00201">
    <property type="entry name" value="UDPGT"/>
    <property type="match status" value="1"/>
</dbReference>
<proteinExistence type="inferred from homology"/>
<evidence type="ECO:0000313" key="9">
    <source>
        <dbReference type="EMBL" id="MFH4977109.1"/>
    </source>
</evidence>
<evidence type="ECO:0000256" key="7">
    <source>
        <dbReference type="SAM" id="Phobius"/>
    </source>
</evidence>
<evidence type="ECO:0000256" key="8">
    <source>
        <dbReference type="SAM" id="SignalP"/>
    </source>
</evidence>
<evidence type="ECO:0000256" key="4">
    <source>
        <dbReference type="ARBA" id="ARBA00022679"/>
    </source>
</evidence>
<comment type="caution">
    <text evidence="9">The sequence shown here is derived from an EMBL/GenBank/DDBJ whole genome shotgun (WGS) entry which is preliminary data.</text>
</comment>
<evidence type="ECO:0000256" key="5">
    <source>
        <dbReference type="ARBA" id="ARBA00047475"/>
    </source>
</evidence>
<keyword evidence="7" id="KW-0472">Membrane</keyword>
<gene>
    <name evidence="9" type="ORF">AB6A40_003818</name>
</gene>
<dbReference type="Gene3D" id="3.40.50.2000">
    <property type="entry name" value="Glycogen Phosphorylase B"/>
    <property type="match status" value="2"/>
</dbReference>
<dbReference type="InterPro" id="IPR035595">
    <property type="entry name" value="UDP_glycos_trans_CS"/>
</dbReference>
<dbReference type="InterPro" id="IPR050271">
    <property type="entry name" value="UDP-glycosyltransferase"/>
</dbReference>
<evidence type="ECO:0000313" key="10">
    <source>
        <dbReference type="Proteomes" id="UP001608902"/>
    </source>
</evidence>
<organism evidence="9 10">
    <name type="scientific">Gnathostoma spinigerum</name>
    <dbReference type="NCBI Taxonomy" id="75299"/>
    <lineage>
        <taxon>Eukaryota</taxon>
        <taxon>Metazoa</taxon>
        <taxon>Ecdysozoa</taxon>
        <taxon>Nematoda</taxon>
        <taxon>Chromadorea</taxon>
        <taxon>Rhabditida</taxon>
        <taxon>Spirurina</taxon>
        <taxon>Gnathostomatomorpha</taxon>
        <taxon>Gnathostomatoidea</taxon>
        <taxon>Gnathostomatidae</taxon>
        <taxon>Gnathostoma</taxon>
    </lineage>
</organism>
<dbReference type="PANTHER" id="PTHR48043:SF145">
    <property type="entry name" value="FI06409P-RELATED"/>
    <property type="match status" value="1"/>
</dbReference>
<comment type="catalytic activity">
    <reaction evidence="5">
        <text>glucuronate acceptor + UDP-alpha-D-glucuronate = acceptor beta-D-glucuronoside + UDP + H(+)</text>
        <dbReference type="Rhea" id="RHEA:21032"/>
        <dbReference type="ChEBI" id="CHEBI:15378"/>
        <dbReference type="ChEBI" id="CHEBI:58052"/>
        <dbReference type="ChEBI" id="CHEBI:58223"/>
        <dbReference type="ChEBI" id="CHEBI:132367"/>
        <dbReference type="ChEBI" id="CHEBI:132368"/>
        <dbReference type="EC" id="2.4.1.17"/>
    </reaction>
</comment>